<name>A0A0G4IKT3_PLABS</name>
<evidence type="ECO:0000256" key="1">
    <source>
        <dbReference type="SAM" id="MobiDB-lite"/>
    </source>
</evidence>
<feature type="compositionally biased region" description="Low complexity" evidence="1">
    <location>
        <begin position="16"/>
        <end position="28"/>
    </location>
</feature>
<protein>
    <submittedName>
        <fullName evidence="2">Uncharacterized protein</fullName>
    </submittedName>
</protein>
<dbReference type="Proteomes" id="UP000039324">
    <property type="component" value="Unassembled WGS sequence"/>
</dbReference>
<proteinExistence type="predicted"/>
<keyword evidence="4" id="KW-1185">Reference proteome</keyword>
<evidence type="ECO:0000313" key="2">
    <source>
        <dbReference type="EMBL" id="CEO95697.1"/>
    </source>
</evidence>
<reference evidence="2 4" key="1">
    <citation type="submission" date="2015-02" db="EMBL/GenBank/DDBJ databases">
        <authorList>
            <person name="Chooi Y.-H."/>
        </authorList>
    </citation>
    <scope>NUCLEOTIDE SEQUENCE [LARGE SCALE GENOMIC DNA]</scope>
    <source>
        <strain evidence="2">E3</strain>
    </source>
</reference>
<keyword evidence="3" id="KW-0496">Mitochondrion</keyword>
<dbReference type="EMBL" id="CDSF01000035">
    <property type="protein sequence ID" value="CEO95697.1"/>
    <property type="molecule type" value="Genomic_DNA"/>
</dbReference>
<dbReference type="Proteomes" id="UP000290189">
    <property type="component" value="Unassembled WGS sequence"/>
</dbReference>
<evidence type="ECO:0000313" key="3">
    <source>
        <dbReference type="EMBL" id="SPQ99946.1"/>
    </source>
</evidence>
<organism evidence="2 4">
    <name type="scientific">Plasmodiophora brassicae</name>
    <name type="common">Clubroot disease agent</name>
    <dbReference type="NCBI Taxonomy" id="37360"/>
    <lineage>
        <taxon>Eukaryota</taxon>
        <taxon>Sar</taxon>
        <taxon>Rhizaria</taxon>
        <taxon>Endomyxa</taxon>
        <taxon>Phytomyxea</taxon>
        <taxon>Plasmodiophorida</taxon>
        <taxon>Plasmodiophoridae</taxon>
        <taxon>Plasmodiophora</taxon>
    </lineage>
</organism>
<geneLocation type="mitochondrion" evidence="3"/>
<dbReference type="EMBL" id="OVEO01000013">
    <property type="protein sequence ID" value="SPQ99946.1"/>
    <property type="molecule type" value="Genomic_DNA"/>
</dbReference>
<sequence length="140" mass="14711">MASSWAIGTATPVLSAPPAAKQAAGAPAVKQTPRGARRALGDLTNRQGAKAPTTTDGKVGVDGDDIEHVYGSSEPAPFDGGIDIQDYIRRVRSGVVHEVRPPSPVVVQAIPVDLPSDLFDDLPDFDDGYEDEIIEPLPVD</sequence>
<reference evidence="3 5" key="2">
    <citation type="submission" date="2018-03" db="EMBL/GenBank/DDBJ databases">
        <authorList>
            <person name="Fogelqvist J."/>
        </authorList>
    </citation>
    <scope>NUCLEOTIDE SEQUENCE [LARGE SCALE GENOMIC DNA]</scope>
</reference>
<gene>
    <name evidence="2" type="ORF">PBRA_004410</name>
    <name evidence="3" type="ORF">PLBR_LOCUS7161</name>
</gene>
<accession>A0A0G4IKT3</accession>
<dbReference type="AlphaFoldDB" id="A0A0G4IKT3"/>
<evidence type="ECO:0000313" key="4">
    <source>
        <dbReference type="Proteomes" id="UP000039324"/>
    </source>
</evidence>
<evidence type="ECO:0000313" key="5">
    <source>
        <dbReference type="Proteomes" id="UP000290189"/>
    </source>
</evidence>
<feature type="region of interest" description="Disordered" evidence="1">
    <location>
        <begin position="1"/>
        <end position="64"/>
    </location>
</feature>